<evidence type="ECO:0000256" key="1">
    <source>
        <dbReference type="ARBA" id="ARBA00004236"/>
    </source>
</evidence>
<evidence type="ECO:0000313" key="11">
    <source>
        <dbReference type="Proteomes" id="UP000784294"/>
    </source>
</evidence>
<dbReference type="OrthoDB" id="2414723at2759"/>
<keyword evidence="4" id="KW-0597">Phosphoprotein</keyword>
<name>A0A448X475_9PLAT</name>
<dbReference type="Pfam" id="PF23110">
    <property type="entry name" value="H1_KCTD8_12_16"/>
    <property type="match status" value="1"/>
</dbReference>
<evidence type="ECO:0000256" key="5">
    <source>
        <dbReference type="ARBA" id="ARBA00023136"/>
    </source>
</evidence>
<evidence type="ECO:0000256" key="2">
    <source>
        <dbReference type="ARBA" id="ARBA00004487"/>
    </source>
</evidence>
<keyword evidence="6" id="KW-0966">Cell projection</keyword>
<feature type="non-terminal residue" evidence="10">
    <location>
        <position position="313"/>
    </location>
</feature>
<accession>A0A448X475</accession>
<dbReference type="EMBL" id="CAAALY010088615">
    <property type="protein sequence ID" value="VEL27630.1"/>
    <property type="molecule type" value="Genomic_DNA"/>
</dbReference>
<evidence type="ECO:0000313" key="10">
    <source>
        <dbReference type="EMBL" id="VEL27630.1"/>
    </source>
</evidence>
<dbReference type="Pfam" id="PF02214">
    <property type="entry name" value="BTB_2"/>
    <property type="match status" value="1"/>
</dbReference>
<feature type="domain" description="Potassium channel tetramerisation-type BTB" evidence="8">
    <location>
        <begin position="7"/>
        <end position="73"/>
    </location>
</feature>
<keyword evidence="11" id="KW-1185">Reference proteome</keyword>
<comment type="subcellular location">
    <subcellularLocation>
        <location evidence="1">Cell membrane</location>
    </subcellularLocation>
    <subcellularLocation>
        <location evidence="2">Cell projection</location>
        <location evidence="2">Neuron projection</location>
    </subcellularLocation>
</comment>
<reference evidence="10" key="1">
    <citation type="submission" date="2018-11" db="EMBL/GenBank/DDBJ databases">
        <authorList>
            <consortium name="Pathogen Informatics"/>
        </authorList>
    </citation>
    <scope>NUCLEOTIDE SEQUENCE</scope>
</reference>
<feature type="domain" description="KCTD8/12/16 H1" evidence="9">
    <location>
        <begin position="229"/>
        <end position="313"/>
    </location>
</feature>
<evidence type="ECO:0000256" key="3">
    <source>
        <dbReference type="ARBA" id="ARBA00022475"/>
    </source>
</evidence>
<dbReference type="PANTHER" id="PTHR14499:SF136">
    <property type="entry name" value="GH08630P"/>
    <property type="match status" value="1"/>
</dbReference>
<dbReference type="Proteomes" id="UP000784294">
    <property type="component" value="Unassembled WGS sequence"/>
</dbReference>
<dbReference type="Gene3D" id="3.30.710.10">
    <property type="entry name" value="Potassium Channel Kv1.1, Chain A"/>
    <property type="match status" value="1"/>
</dbReference>
<dbReference type="InterPro" id="IPR057093">
    <property type="entry name" value="H1_KCTD8_12_16"/>
</dbReference>
<evidence type="ECO:0000256" key="4">
    <source>
        <dbReference type="ARBA" id="ARBA00022553"/>
    </source>
</evidence>
<keyword evidence="3" id="KW-1003">Cell membrane</keyword>
<feature type="region of interest" description="Disordered" evidence="7">
    <location>
        <begin position="75"/>
        <end position="96"/>
    </location>
</feature>
<evidence type="ECO:0000256" key="7">
    <source>
        <dbReference type="SAM" id="MobiDB-lite"/>
    </source>
</evidence>
<evidence type="ECO:0000259" key="8">
    <source>
        <dbReference type="Pfam" id="PF02214"/>
    </source>
</evidence>
<gene>
    <name evidence="10" type="ORF">PXEA_LOCUS21070</name>
</gene>
<dbReference type="InterPro" id="IPR011333">
    <property type="entry name" value="SKP1/BTB/POZ_sf"/>
</dbReference>
<dbReference type="SUPFAM" id="SSF54695">
    <property type="entry name" value="POZ domain"/>
    <property type="match status" value="1"/>
</dbReference>
<sequence>MNPCQIVELNVGGQGYTTSRDCLLQDPDSHLASWFTDETVCQLPRDGQGRVFIDRDGLLFRYILDYLRQIKANRAASASPPGTGTGSGLVGRQSCSGGSRTDEMSCNAELVASGGGADVDGTVSLEANQSGVQSSTGLCVSSSSSPLRCHDNSQAKMCLSPSWRLSTAQVCSTAHLPFHRVLLPDGFTERARLREEAAFYGLAGLVDWLDSSSPHGYSTRAARGSPASTITLTYRGSLASGRDGLADIKFRKLTRILVCGKGSCCREVFGESLNDSRDPDHGGAVEDRYSSRYFLKHSVLELAFDCLLEAGYR</sequence>
<evidence type="ECO:0000256" key="6">
    <source>
        <dbReference type="ARBA" id="ARBA00023273"/>
    </source>
</evidence>
<dbReference type="InterPro" id="IPR003131">
    <property type="entry name" value="T1-type_BTB"/>
</dbReference>
<dbReference type="CDD" id="cd22204">
    <property type="entry name" value="H1_KCTD12-like"/>
    <property type="match status" value="1"/>
</dbReference>
<comment type="caution">
    <text evidence="10">The sequence shown here is derived from an EMBL/GenBank/DDBJ whole genome shotgun (WGS) entry which is preliminary data.</text>
</comment>
<dbReference type="GO" id="GO:0005886">
    <property type="term" value="C:plasma membrane"/>
    <property type="evidence" value="ECO:0007669"/>
    <property type="project" value="UniProtKB-SubCell"/>
</dbReference>
<dbReference type="PANTHER" id="PTHR14499">
    <property type="entry name" value="POTASSIUM CHANNEL TETRAMERIZATION DOMAIN-CONTAINING"/>
    <property type="match status" value="1"/>
</dbReference>
<dbReference type="GO" id="GO:0043005">
    <property type="term" value="C:neuron projection"/>
    <property type="evidence" value="ECO:0007669"/>
    <property type="project" value="UniProtKB-SubCell"/>
</dbReference>
<evidence type="ECO:0000259" key="9">
    <source>
        <dbReference type="Pfam" id="PF23110"/>
    </source>
</evidence>
<protein>
    <submittedName>
        <fullName evidence="10">Uncharacterized protein</fullName>
    </submittedName>
</protein>
<organism evidence="10 11">
    <name type="scientific">Protopolystoma xenopodis</name>
    <dbReference type="NCBI Taxonomy" id="117903"/>
    <lineage>
        <taxon>Eukaryota</taxon>
        <taxon>Metazoa</taxon>
        <taxon>Spiralia</taxon>
        <taxon>Lophotrochozoa</taxon>
        <taxon>Platyhelminthes</taxon>
        <taxon>Monogenea</taxon>
        <taxon>Polyopisthocotylea</taxon>
        <taxon>Polystomatidea</taxon>
        <taxon>Polystomatidae</taxon>
        <taxon>Protopolystoma</taxon>
    </lineage>
</organism>
<keyword evidence="5" id="KW-0472">Membrane</keyword>
<dbReference type="AlphaFoldDB" id="A0A448X475"/>
<dbReference type="GO" id="GO:0051260">
    <property type="term" value="P:protein homooligomerization"/>
    <property type="evidence" value="ECO:0007669"/>
    <property type="project" value="InterPro"/>
</dbReference>
<proteinExistence type="predicted"/>